<keyword evidence="4" id="KW-1185">Reference proteome</keyword>
<dbReference type="AlphaFoldDB" id="A0AAD3TZN0"/>
<dbReference type="PANTHER" id="PTHR30543:SF21">
    <property type="entry name" value="NAD(P)H-DEPENDENT FMN REDUCTASE LOT6"/>
    <property type="match status" value="1"/>
</dbReference>
<evidence type="ECO:0000313" key="4">
    <source>
        <dbReference type="Proteomes" id="UP001222932"/>
    </source>
</evidence>
<protein>
    <recommendedName>
        <fullName evidence="2">NADPH-dependent FMN reductase-like domain-containing protein</fullName>
    </recommendedName>
</protein>
<dbReference type="GO" id="GO:0005829">
    <property type="term" value="C:cytosol"/>
    <property type="evidence" value="ECO:0007669"/>
    <property type="project" value="TreeGrafter"/>
</dbReference>
<dbReference type="Pfam" id="PF03358">
    <property type="entry name" value="FMN_red"/>
    <property type="match status" value="1"/>
</dbReference>
<name>A0AAD3TZN0_9TREE</name>
<dbReference type="PANTHER" id="PTHR30543">
    <property type="entry name" value="CHROMATE REDUCTASE"/>
    <property type="match status" value="1"/>
</dbReference>
<accession>A0AAD3TZN0</accession>
<dbReference type="InterPro" id="IPR029039">
    <property type="entry name" value="Flavoprotein-like_sf"/>
</dbReference>
<evidence type="ECO:0000313" key="3">
    <source>
        <dbReference type="EMBL" id="GMK59703.1"/>
    </source>
</evidence>
<keyword evidence="1" id="KW-0732">Signal</keyword>
<dbReference type="SUPFAM" id="SSF52218">
    <property type="entry name" value="Flavoproteins"/>
    <property type="match status" value="1"/>
</dbReference>
<dbReference type="GO" id="GO:0010181">
    <property type="term" value="F:FMN binding"/>
    <property type="evidence" value="ECO:0007669"/>
    <property type="project" value="TreeGrafter"/>
</dbReference>
<feature type="domain" description="NADPH-dependent FMN reductase-like" evidence="2">
    <location>
        <begin position="36"/>
        <end position="183"/>
    </location>
</feature>
<dbReference type="GO" id="GO:0016491">
    <property type="term" value="F:oxidoreductase activity"/>
    <property type="evidence" value="ECO:0007669"/>
    <property type="project" value="InterPro"/>
</dbReference>
<evidence type="ECO:0000256" key="1">
    <source>
        <dbReference type="SAM" id="SignalP"/>
    </source>
</evidence>
<dbReference type="Gene3D" id="3.40.50.360">
    <property type="match status" value="1"/>
</dbReference>
<gene>
    <name evidence="3" type="ORF">CspeluHIS016_0803090</name>
</gene>
<sequence>MARLQRAALLTALVVLLALAYHYHLSQPHQPATTTLGVVLGTERRGGNTIGIGTYLRTFTPALSRLGVAVDVVDLTSLNLPRTFVHVPSKPRAPSVWSYLPSSDKAWASRVRGWDAVLFIAPEYNGHVPGLLKSALDRLYHEWRGMPAGLVAHGHEGGRKVLETGMALLRELGMDVVGGVAVSTGGRPVEGSEAWLEIEVGAQMEELLLALVTSAGAAAEQRIRAG</sequence>
<dbReference type="InterPro" id="IPR005025">
    <property type="entry name" value="FMN_Rdtase-like_dom"/>
</dbReference>
<dbReference type="Proteomes" id="UP001222932">
    <property type="component" value="Unassembled WGS sequence"/>
</dbReference>
<dbReference type="InterPro" id="IPR050712">
    <property type="entry name" value="NAD(P)H-dep_reductase"/>
</dbReference>
<evidence type="ECO:0000259" key="2">
    <source>
        <dbReference type="Pfam" id="PF03358"/>
    </source>
</evidence>
<organism evidence="3 4">
    <name type="scientific">Cutaneotrichosporon spelunceum</name>
    <dbReference type="NCBI Taxonomy" id="1672016"/>
    <lineage>
        <taxon>Eukaryota</taxon>
        <taxon>Fungi</taxon>
        <taxon>Dikarya</taxon>
        <taxon>Basidiomycota</taxon>
        <taxon>Agaricomycotina</taxon>
        <taxon>Tremellomycetes</taxon>
        <taxon>Trichosporonales</taxon>
        <taxon>Trichosporonaceae</taxon>
        <taxon>Cutaneotrichosporon</taxon>
    </lineage>
</organism>
<feature type="signal peptide" evidence="1">
    <location>
        <begin position="1"/>
        <end position="20"/>
    </location>
</feature>
<dbReference type="EMBL" id="BTCM01000008">
    <property type="protein sequence ID" value="GMK59703.1"/>
    <property type="molecule type" value="Genomic_DNA"/>
</dbReference>
<reference evidence="3" key="1">
    <citation type="journal article" date="2023" name="BMC Genomics">
        <title>Chromosome-level genome assemblies of Cutaneotrichosporon spp. (Trichosporonales, Basidiomycota) reveal imbalanced evolution between nucleotide sequences and chromosome synteny.</title>
        <authorList>
            <person name="Kobayashi Y."/>
            <person name="Kayamori A."/>
            <person name="Aoki K."/>
            <person name="Shiwa Y."/>
            <person name="Matsutani M."/>
            <person name="Fujita N."/>
            <person name="Sugita T."/>
            <person name="Iwasaki W."/>
            <person name="Tanaka N."/>
            <person name="Takashima M."/>
        </authorList>
    </citation>
    <scope>NUCLEOTIDE SEQUENCE</scope>
    <source>
        <strain evidence="3">HIS016</strain>
    </source>
</reference>
<feature type="chain" id="PRO_5042081106" description="NADPH-dependent FMN reductase-like domain-containing protein" evidence="1">
    <location>
        <begin position="21"/>
        <end position="226"/>
    </location>
</feature>
<comment type="caution">
    <text evidence="3">The sequence shown here is derived from an EMBL/GenBank/DDBJ whole genome shotgun (WGS) entry which is preliminary data.</text>
</comment>
<proteinExistence type="predicted"/>
<reference evidence="3" key="2">
    <citation type="submission" date="2023-06" db="EMBL/GenBank/DDBJ databases">
        <authorList>
            <person name="Kobayashi Y."/>
            <person name="Kayamori A."/>
            <person name="Aoki K."/>
            <person name="Shiwa Y."/>
            <person name="Fujita N."/>
            <person name="Sugita T."/>
            <person name="Iwasaki W."/>
            <person name="Tanaka N."/>
            <person name="Takashima M."/>
        </authorList>
    </citation>
    <scope>NUCLEOTIDE SEQUENCE</scope>
    <source>
        <strain evidence="3">HIS016</strain>
    </source>
</reference>